<sequence length="269" mass="30336">MEIVLPNALAVAPSPSPVGFSPMRSPPGTPRQRRQRRRSSMEGRKQFSSGSLSKPSINPRALVMFSETAALDLNSSPQRKTRPRMASRQLSLPERVAMPQEAMEEFPHLPKESWSLPKIKSLTLPQQTRSAHRRTRSILETAPPSRRNSRPDFFLEMNESMGETSGKSGRLNYNHDDDDCSDFAVQQKQRYIHPEIQSTPRASHSKPHSNRQQRRYSISETISTGQGLIVYKPSTEISSGSTNCSNKRQQSLQFPRESLGPLDSDAPKW</sequence>
<accession>A0AAD2CNE3</accession>
<name>A0AAD2CNE3_9STRA</name>
<comment type="caution">
    <text evidence="2">The sequence shown here is derived from an EMBL/GenBank/DDBJ whole genome shotgun (WGS) entry which is preliminary data.</text>
</comment>
<feature type="compositionally biased region" description="Polar residues" evidence="1">
    <location>
        <begin position="215"/>
        <end position="226"/>
    </location>
</feature>
<feature type="compositionally biased region" description="Polar residues" evidence="1">
    <location>
        <begin position="235"/>
        <end position="253"/>
    </location>
</feature>
<reference evidence="2" key="1">
    <citation type="submission" date="2023-08" db="EMBL/GenBank/DDBJ databases">
        <authorList>
            <person name="Audoor S."/>
            <person name="Bilcke G."/>
        </authorList>
    </citation>
    <scope>NUCLEOTIDE SEQUENCE</scope>
</reference>
<organism evidence="2 3">
    <name type="scientific">Cylindrotheca closterium</name>
    <dbReference type="NCBI Taxonomy" id="2856"/>
    <lineage>
        <taxon>Eukaryota</taxon>
        <taxon>Sar</taxon>
        <taxon>Stramenopiles</taxon>
        <taxon>Ochrophyta</taxon>
        <taxon>Bacillariophyta</taxon>
        <taxon>Bacillariophyceae</taxon>
        <taxon>Bacillariophycidae</taxon>
        <taxon>Bacillariales</taxon>
        <taxon>Bacillariaceae</taxon>
        <taxon>Cylindrotheca</taxon>
    </lineage>
</organism>
<dbReference type="EMBL" id="CAKOGP040000667">
    <property type="protein sequence ID" value="CAJ1937554.1"/>
    <property type="molecule type" value="Genomic_DNA"/>
</dbReference>
<gene>
    <name evidence="2" type="ORF">CYCCA115_LOCUS5709</name>
</gene>
<feature type="compositionally biased region" description="Basic residues" evidence="1">
    <location>
        <begin position="203"/>
        <end position="214"/>
    </location>
</feature>
<feature type="compositionally biased region" description="Polar residues" evidence="1">
    <location>
        <begin position="46"/>
        <end position="56"/>
    </location>
</feature>
<keyword evidence="3" id="KW-1185">Reference proteome</keyword>
<evidence type="ECO:0000313" key="2">
    <source>
        <dbReference type="EMBL" id="CAJ1937554.1"/>
    </source>
</evidence>
<feature type="region of interest" description="Disordered" evidence="1">
    <location>
        <begin position="193"/>
        <end position="269"/>
    </location>
</feature>
<proteinExistence type="predicted"/>
<dbReference type="Proteomes" id="UP001295423">
    <property type="component" value="Unassembled WGS sequence"/>
</dbReference>
<feature type="region of interest" description="Disordered" evidence="1">
    <location>
        <begin position="124"/>
        <end position="180"/>
    </location>
</feature>
<evidence type="ECO:0000313" key="3">
    <source>
        <dbReference type="Proteomes" id="UP001295423"/>
    </source>
</evidence>
<evidence type="ECO:0000256" key="1">
    <source>
        <dbReference type="SAM" id="MobiDB-lite"/>
    </source>
</evidence>
<protein>
    <submittedName>
        <fullName evidence="2">Uncharacterized protein</fullName>
    </submittedName>
</protein>
<dbReference type="AlphaFoldDB" id="A0AAD2CNE3"/>
<feature type="region of interest" description="Disordered" evidence="1">
    <location>
        <begin position="1"/>
        <end position="94"/>
    </location>
</feature>